<protein>
    <submittedName>
        <fullName evidence="1">Uncharacterized protein</fullName>
    </submittedName>
</protein>
<organism evidence="1 2">
    <name type="scientific">Streptococcus danieliae</name>
    <dbReference type="NCBI Taxonomy" id="747656"/>
    <lineage>
        <taxon>Bacteria</taxon>
        <taxon>Bacillati</taxon>
        <taxon>Bacillota</taxon>
        <taxon>Bacilli</taxon>
        <taxon>Lactobacillales</taxon>
        <taxon>Streptococcaceae</taxon>
        <taxon>Streptococcus</taxon>
    </lineage>
</organism>
<evidence type="ECO:0000313" key="1">
    <source>
        <dbReference type="EMBL" id="NYS96634.1"/>
    </source>
</evidence>
<gene>
    <name evidence="1" type="ORF">HZY94_05515</name>
</gene>
<dbReference type="AlphaFoldDB" id="A0A7Z0S4W7"/>
<comment type="caution">
    <text evidence="1">The sequence shown here is derived from an EMBL/GenBank/DDBJ whole genome shotgun (WGS) entry which is preliminary data.</text>
</comment>
<dbReference type="RefSeq" id="WP_179925353.1">
    <property type="nucleotide sequence ID" value="NZ_JACBXX010000125.1"/>
</dbReference>
<evidence type="ECO:0000313" key="2">
    <source>
        <dbReference type="Proteomes" id="UP000589521"/>
    </source>
</evidence>
<name>A0A7Z0S4W7_9STRE</name>
<proteinExistence type="predicted"/>
<dbReference type="EMBL" id="JACBXX010000125">
    <property type="protein sequence ID" value="NYS96634.1"/>
    <property type="molecule type" value="Genomic_DNA"/>
</dbReference>
<dbReference type="Proteomes" id="UP000589521">
    <property type="component" value="Unassembled WGS sequence"/>
</dbReference>
<sequence length="62" mass="7017">MITTISLVVNIAAIAFLALNLRKKNTQINIAEVRERPAGFIDFKTGRRVEINQATRKEEFVS</sequence>
<reference evidence="1 2" key="1">
    <citation type="submission" date="2020-07" db="EMBL/GenBank/DDBJ databases">
        <title>MOT database genomes.</title>
        <authorList>
            <person name="Joseph S."/>
            <person name="Aduse-Opoku J."/>
            <person name="Hashim A."/>
            <person name="Wade W."/>
            <person name="Curtis M."/>
        </authorList>
    </citation>
    <scope>NUCLEOTIDE SEQUENCE [LARGE SCALE GENOMIC DNA]</scope>
    <source>
        <strain evidence="1 2">STR</strain>
    </source>
</reference>
<accession>A0A7Z0S4W7</accession>